<dbReference type="Proteomes" id="UP000054196">
    <property type="component" value="Unassembled WGS sequence"/>
</dbReference>
<protein>
    <recommendedName>
        <fullName evidence="3">Protein kinase domain-containing protein</fullName>
    </recommendedName>
</protein>
<dbReference type="EMBL" id="JH687555">
    <property type="protein sequence ID" value="EIN04300.1"/>
    <property type="molecule type" value="Genomic_DNA"/>
</dbReference>
<dbReference type="GeneID" id="18880145"/>
<name>R7S1P1_PUNST</name>
<accession>R7S1P1</accession>
<gene>
    <name evidence="1" type="ORF">PUNSTDRAFT_138695</name>
</gene>
<dbReference type="AlphaFoldDB" id="R7S1P1"/>
<evidence type="ECO:0000313" key="2">
    <source>
        <dbReference type="Proteomes" id="UP000054196"/>
    </source>
</evidence>
<evidence type="ECO:0008006" key="3">
    <source>
        <dbReference type="Google" id="ProtNLM"/>
    </source>
</evidence>
<sequence>MDAQFVSKGSDIMDCSSFSFPQCYPLLAAPESLPESLGLSTQSPVIPSLMCGKPLDVWSFVFVIWQIITGKAMHVVVQAFIYPNPDQTFPEQPTDPNVVVHGMSKELHGLMTDCWSLDPAERQ</sequence>
<evidence type="ECO:0000313" key="1">
    <source>
        <dbReference type="EMBL" id="EIN04300.1"/>
    </source>
</evidence>
<dbReference type="SUPFAM" id="SSF56112">
    <property type="entry name" value="Protein kinase-like (PK-like)"/>
    <property type="match status" value="1"/>
</dbReference>
<dbReference type="KEGG" id="psq:PUNSTDRAFT_138695"/>
<keyword evidence="2" id="KW-1185">Reference proteome</keyword>
<dbReference type="InterPro" id="IPR011009">
    <property type="entry name" value="Kinase-like_dom_sf"/>
</dbReference>
<organism evidence="1 2">
    <name type="scientific">Punctularia strigosozonata (strain HHB-11173)</name>
    <name type="common">White-rot fungus</name>
    <dbReference type="NCBI Taxonomy" id="741275"/>
    <lineage>
        <taxon>Eukaryota</taxon>
        <taxon>Fungi</taxon>
        <taxon>Dikarya</taxon>
        <taxon>Basidiomycota</taxon>
        <taxon>Agaricomycotina</taxon>
        <taxon>Agaricomycetes</taxon>
        <taxon>Corticiales</taxon>
        <taxon>Punctulariaceae</taxon>
        <taxon>Punctularia</taxon>
    </lineage>
</organism>
<dbReference type="Gene3D" id="1.10.510.10">
    <property type="entry name" value="Transferase(Phosphotransferase) domain 1"/>
    <property type="match status" value="1"/>
</dbReference>
<proteinExistence type="predicted"/>
<dbReference type="RefSeq" id="XP_007388443.1">
    <property type="nucleotide sequence ID" value="XM_007388381.1"/>
</dbReference>
<reference evidence="2" key="1">
    <citation type="journal article" date="2012" name="Science">
        <title>The Paleozoic origin of enzymatic lignin decomposition reconstructed from 31 fungal genomes.</title>
        <authorList>
            <person name="Floudas D."/>
            <person name="Binder M."/>
            <person name="Riley R."/>
            <person name="Barry K."/>
            <person name="Blanchette R.A."/>
            <person name="Henrissat B."/>
            <person name="Martinez A.T."/>
            <person name="Otillar R."/>
            <person name="Spatafora J.W."/>
            <person name="Yadav J.S."/>
            <person name="Aerts A."/>
            <person name="Benoit I."/>
            <person name="Boyd A."/>
            <person name="Carlson A."/>
            <person name="Copeland A."/>
            <person name="Coutinho P.M."/>
            <person name="de Vries R.P."/>
            <person name="Ferreira P."/>
            <person name="Findley K."/>
            <person name="Foster B."/>
            <person name="Gaskell J."/>
            <person name="Glotzer D."/>
            <person name="Gorecki P."/>
            <person name="Heitman J."/>
            <person name="Hesse C."/>
            <person name="Hori C."/>
            <person name="Igarashi K."/>
            <person name="Jurgens J.A."/>
            <person name="Kallen N."/>
            <person name="Kersten P."/>
            <person name="Kohler A."/>
            <person name="Kuees U."/>
            <person name="Kumar T.K.A."/>
            <person name="Kuo A."/>
            <person name="LaButti K."/>
            <person name="Larrondo L.F."/>
            <person name="Lindquist E."/>
            <person name="Ling A."/>
            <person name="Lombard V."/>
            <person name="Lucas S."/>
            <person name="Lundell T."/>
            <person name="Martin R."/>
            <person name="McLaughlin D.J."/>
            <person name="Morgenstern I."/>
            <person name="Morin E."/>
            <person name="Murat C."/>
            <person name="Nagy L.G."/>
            <person name="Nolan M."/>
            <person name="Ohm R.A."/>
            <person name="Patyshakuliyeva A."/>
            <person name="Rokas A."/>
            <person name="Ruiz-Duenas F.J."/>
            <person name="Sabat G."/>
            <person name="Salamov A."/>
            <person name="Samejima M."/>
            <person name="Schmutz J."/>
            <person name="Slot J.C."/>
            <person name="St John F."/>
            <person name="Stenlid J."/>
            <person name="Sun H."/>
            <person name="Sun S."/>
            <person name="Syed K."/>
            <person name="Tsang A."/>
            <person name="Wiebenga A."/>
            <person name="Young D."/>
            <person name="Pisabarro A."/>
            <person name="Eastwood D.C."/>
            <person name="Martin F."/>
            <person name="Cullen D."/>
            <person name="Grigoriev I.V."/>
            <person name="Hibbett D.S."/>
        </authorList>
    </citation>
    <scope>NUCLEOTIDE SEQUENCE [LARGE SCALE GENOMIC DNA]</scope>
    <source>
        <strain evidence="2">HHB-11173 SS5</strain>
    </source>
</reference>
<dbReference type="HOGENOM" id="CLU_2016392_0_0_1"/>